<dbReference type="SUPFAM" id="SSF51430">
    <property type="entry name" value="NAD(P)-linked oxidoreductase"/>
    <property type="match status" value="1"/>
</dbReference>
<name>A0A152A6Q1_TIELA</name>
<dbReference type="InParanoid" id="A0A152A6Q1"/>
<dbReference type="FunFam" id="3.20.20.100:FF:000011">
    <property type="entry name" value="Aldo/keto reductase"/>
    <property type="match status" value="1"/>
</dbReference>
<dbReference type="OMA" id="DYDNMFD"/>
<dbReference type="GO" id="GO:0005829">
    <property type="term" value="C:cytosol"/>
    <property type="evidence" value="ECO:0007669"/>
    <property type="project" value="TreeGrafter"/>
</dbReference>
<dbReference type="InterPro" id="IPR036812">
    <property type="entry name" value="NAD(P)_OxRdtase_dom_sf"/>
</dbReference>
<proteinExistence type="predicted"/>
<gene>
    <name evidence="2" type="ORF">DLAC_01413</name>
</gene>
<accession>A0A152A6Q1</accession>
<dbReference type="GO" id="GO:0010349">
    <property type="term" value="F:L-galactose dehydrogenase activity"/>
    <property type="evidence" value="ECO:0007669"/>
    <property type="project" value="InterPro"/>
</dbReference>
<dbReference type="Pfam" id="PF00248">
    <property type="entry name" value="Aldo_ket_red"/>
    <property type="match status" value="1"/>
</dbReference>
<dbReference type="PANTHER" id="PTHR42686:SF1">
    <property type="entry name" value="GH17980P-RELATED"/>
    <property type="match status" value="1"/>
</dbReference>
<feature type="domain" description="NADP-dependent oxidoreductase" evidence="1">
    <location>
        <begin position="16"/>
        <end position="286"/>
    </location>
</feature>
<dbReference type="STRING" id="361077.A0A152A6Q1"/>
<dbReference type="InterPro" id="IPR023210">
    <property type="entry name" value="NADP_OxRdtase_dom"/>
</dbReference>
<comment type="caution">
    <text evidence="2">The sequence shown here is derived from an EMBL/GenBank/DDBJ whole genome shotgun (WGS) entry which is preliminary data.</text>
</comment>
<dbReference type="PANTHER" id="PTHR42686">
    <property type="entry name" value="GH17980P-RELATED"/>
    <property type="match status" value="1"/>
</dbReference>
<dbReference type="Gene3D" id="3.20.20.100">
    <property type="entry name" value="NADP-dependent oxidoreductase domain"/>
    <property type="match status" value="1"/>
</dbReference>
<dbReference type="Proteomes" id="UP000076078">
    <property type="component" value="Unassembled WGS sequence"/>
</dbReference>
<keyword evidence="3" id="KW-1185">Reference proteome</keyword>
<reference evidence="2 3" key="1">
    <citation type="submission" date="2015-12" db="EMBL/GenBank/DDBJ databases">
        <title>Dictyostelia acquired genes for synthesis and detection of signals that induce cell-type specialization by lateral gene transfer from prokaryotes.</title>
        <authorList>
            <person name="Gloeckner G."/>
            <person name="Schaap P."/>
        </authorList>
    </citation>
    <scope>NUCLEOTIDE SEQUENCE [LARGE SCALE GENOMIC DNA]</scope>
    <source>
        <strain evidence="2 3">TK</strain>
    </source>
</reference>
<dbReference type="OrthoDB" id="15400at2759"/>
<evidence type="ECO:0000259" key="1">
    <source>
        <dbReference type="Pfam" id="PF00248"/>
    </source>
</evidence>
<evidence type="ECO:0000313" key="2">
    <source>
        <dbReference type="EMBL" id="KYR01909.1"/>
    </source>
</evidence>
<dbReference type="InterPro" id="IPR044479">
    <property type="entry name" value="LGALDH-like"/>
</dbReference>
<evidence type="ECO:0000313" key="3">
    <source>
        <dbReference type="Proteomes" id="UP000076078"/>
    </source>
</evidence>
<dbReference type="InterPro" id="IPR020471">
    <property type="entry name" value="AKR"/>
</dbReference>
<protein>
    <submittedName>
        <fullName evidence="2">Aldo-keto reductase</fullName>
    </submittedName>
</protein>
<dbReference type="EMBL" id="LODT01000005">
    <property type="protein sequence ID" value="KYR01909.1"/>
    <property type="molecule type" value="Genomic_DNA"/>
</dbReference>
<dbReference type="AlphaFoldDB" id="A0A152A6Q1"/>
<dbReference type="CDD" id="cd19163">
    <property type="entry name" value="AKR_galDH"/>
    <property type="match status" value="1"/>
</dbReference>
<sequence>MEYRVLGKTNLEVSILSYGASPLGGFYGDMDEKKQIDSVHYAIRSGINFIDTSPYYGLTQSEIILGKALEVIPRDKFIMGTKVGRYGKDNFNFSYNRTIESVNESLKRMRLDYLDIVQVHDIEFSDLNQVVTETLPALIKLKNQGIIKHIGVTGLPLKSIDLLVDSNISPEIECILSYCHHSLNDNSLTSIIPKLKERNIGVINASFLSMGMLTERGPPDWHPASPAIKQKCLEAAEYCKQHGGNISKLALQYTLLNPDIQTHLVGMPCIENVKENLQTLTEPIDEILLQTVLDILSPIHNQTWPSGKFENN</sequence>
<organism evidence="2 3">
    <name type="scientific">Tieghemostelium lacteum</name>
    <name type="common">Slime mold</name>
    <name type="synonym">Dictyostelium lacteum</name>
    <dbReference type="NCBI Taxonomy" id="361077"/>
    <lineage>
        <taxon>Eukaryota</taxon>
        <taxon>Amoebozoa</taxon>
        <taxon>Evosea</taxon>
        <taxon>Eumycetozoa</taxon>
        <taxon>Dictyostelia</taxon>
        <taxon>Dictyosteliales</taxon>
        <taxon>Raperosteliaceae</taxon>
        <taxon>Tieghemostelium</taxon>
    </lineage>
</organism>